<feature type="chain" id="PRO_5003236605" evidence="2">
    <location>
        <begin position="19"/>
        <end position="244"/>
    </location>
</feature>
<keyword evidence="2" id="KW-0732">Signal</keyword>
<sequence length="244" mass="25884">MCVRVCVAVFPRAVVVDASSALWCCEGWRTGDGVGGWWRGGAGWRVLEPCRTGTPRPLRPPLHAPRTTGLTQARLGQRKGERKQQATAGDNLCHGGPLRSLFLPSLAPAVRRGGVSDTHRPPLPMLVCMPAGGPPAPAVHDSQSSLPVPSPLPPRTLLALPLSPPRPQNKRARASAQQQEARAHAAATKTSLCQDSTPLRSPTRSPSPPSSPAPLRHLDPLAISPPPPSTSALHPFSGVSVRRW</sequence>
<proteinExistence type="predicted"/>
<dbReference type="GeneID" id="13391929"/>
<dbReference type="AlphaFoldDB" id="E9B9H9"/>
<name>E9B9H9_LEIDO</name>
<dbReference type="Proteomes" id="UP000008980">
    <property type="component" value="Chromosome 8"/>
</dbReference>
<gene>
    <name evidence="3" type="ORF">LDBPK_080760</name>
</gene>
<organism evidence="3 4">
    <name type="scientific">Leishmania donovani</name>
    <dbReference type="NCBI Taxonomy" id="5661"/>
    <lineage>
        <taxon>Eukaryota</taxon>
        <taxon>Discoba</taxon>
        <taxon>Euglenozoa</taxon>
        <taxon>Kinetoplastea</taxon>
        <taxon>Metakinetoplastina</taxon>
        <taxon>Trypanosomatida</taxon>
        <taxon>Trypanosomatidae</taxon>
        <taxon>Leishmaniinae</taxon>
        <taxon>Leishmania</taxon>
    </lineage>
</organism>
<protein>
    <submittedName>
        <fullName evidence="3">Amastin-like protein</fullName>
    </submittedName>
</protein>
<feature type="signal peptide" evidence="2">
    <location>
        <begin position="1"/>
        <end position="18"/>
    </location>
</feature>
<reference evidence="3 4" key="1">
    <citation type="journal article" date="2011" name="Genome Res.">
        <title>Whole genome sequencing of multiple Leishmania donovani clinical isolates provides insights into population structure and mechanisms of drug resistance.</title>
        <authorList>
            <person name="Downing T."/>
            <person name="Imamura H."/>
            <person name="Decuypere S."/>
            <person name="Clark T.G."/>
            <person name="Coombs G.H."/>
            <person name="Cotton J.A."/>
            <person name="Hilley J.D."/>
            <person name="de Doncker S."/>
            <person name="Maes I."/>
            <person name="Mottram J.C."/>
            <person name="Quail M.A."/>
            <person name="Rijal S."/>
            <person name="Sanders M."/>
            <person name="Schonian G."/>
            <person name="Stark O."/>
            <person name="Sundar S."/>
            <person name="Vanaerschot M."/>
            <person name="Hertz-Fowler C."/>
            <person name="Dujardin J.C."/>
            <person name="Berriman M."/>
        </authorList>
    </citation>
    <scope>NUCLEOTIDE SEQUENCE [LARGE SCALE GENOMIC DNA]</scope>
    <source>
        <strain evidence="3 4">BPK282A1</strain>
    </source>
</reference>
<dbReference type="RefSeq" id="XP_003858639.1">
    <property type="nucleotide sequence ID" value="XM_003858591.1"/>
</dbReference>
<evidence type="ECO:0000256" key="1">
    <source>
        <dbReference type="SAM" id="MobiDB-lite"/>
    </source>
</evidence>
<evidence type="ECO:0000256" key="2">
    <source>
        <dbReference type="SAM" id="SignalP"/>
    </source>
</evidence>
<evidence type="ECO:0000313" key="4">
    <source>
        <dbReference type="Proteomes" id="UP000008980"/>
    </source>
</evidence>
<reference evidence="4" key="2">
    <citation type="submission" date="2011-02" db="EMBL/GenBank/DDBJ databases">
        <title>Whole genome sequencing of Leishmania donovani clinical lines reveals dynamic variation related to drug resistance.</title>
        <authorList>
            <person name="Downing T."/>
            <person name="Imamura H."/>
            <person name="Sanders M."/>
            <person name="Decuypere S."/>
            <person name="Hertz-Fowler C."/>
            <person name="Clark T.G."/>
            <person name="Rijal S."/>
            <person name="Sundar S."/>
            <person name="Quail M.A."/>
            <person name="De Doncker S."/>
            <person name="Maes I."/>
            <person name="Vanaerschot M."/>
            <person name="Stark O."/>
            <person name="Schonian G."/>
            <person name="Dujardin J.C."/>
            <person name="Berriman M."/>
        </authorList>
    </citation>
    <scope>NUCLEOTIDE SEQUENCE [LARGE SCALE GENOMIC DNA]</scope>
    <source>
        <strain evidence="4">BPK282A1</strain>
    </source>
</reference>
<dbReference type="KEGG" id="ldo:LDBPK_080760"/>
<accession>E9B9H9</accession>
<feature type="compositionally biased region" description="Low complexity" evidence="1">
    <location>
        <begin position="174"/>
        <end position="187"/>
    </location>
</feature>
<feature type="non-terminal residue" evidence="3">
    <location>
        <position position="244"/>
    </location>
</feature>
<feature type="region of interest" description="Disordered" evidence="1">
    <location>
        <begin position="134"/>
        <end position="244"/>
    </location>
</feature>
<dbReference type="EMBL" id="FR799595">
    <property type="protein sequence ID" value="CBZ31918.1"/>
    <property type="molecule type" value="Genomic_DNA"/>
</dbReference>
<evidence type="ECO:0000313" key="3">
    <source>
        <dbReference type="EMBL" id="CBZ31918.1"/>
    </source>
</evidence>
<dbReference type="VEuPathDB" id="TriTrypDB:LdBPK_080760.1"/>